<evidence type="ECO:0000313" key="2">
    <source>
        <dbReference type="EMBL" id="PWY64967.1"/>
    </source>
</evidence>
<protein>
    <submittedName>
        <fullName evidence="2">Uncharacterized protein</fullName>
    </submittedName>
</protein>
<name>A0A317UWR2_9EURO</name>
<evidence type="ECO:0000313" key="3">
    <source>
        <dbReference type="Proteomes" id="UP000246702"/>
    </source>
</evidence>
<sequence length="552" mass="61598">MSSENIYRTFFCPLPNILSVDKSAVYRKVSTTSTSTKAEEPLRALRSEDPILLLDRGRDHLLRIRQANSSILHQSTNIPLKRTIKTEADIMTQSILHLFYPINHIINTKLKDGHIESHLEWTQKGNMRADYQWMYYPPSGALVHFAVLEMKAPHLLSWDDFKVAIATTDDEESELLESAHYEASGTLLVENGKIFIQQVKKYLKNLKVKDVAIFDWISLVIVDTEGLDEDTSRHRLARLSWFSENGKEYEAGAIPHPSQIAPKNDLLDMNYPCVKLFSGENVSFSWNISFEEVQDADLEAFLFHHDNERGLQGPTIALNAADNARIAAMIMTSNQKDSFEKIYQAILNDISRLCGPELALLCAAALGKHKMSHLNKDGRHRLLDYLKKHKSELNVSGLAALVDMYKIPRRTPGISGPLAPKETWDEGPGTDTSDSPNAPAMPYQDAVDVHTDPSEICLGAATSVAAEESNLRNSSASPGWGTLPAPVSPDTQGGSDCNLLFVDHGDETTQAGLQNDWDVQNIDAPGLNVYVPSNDENLWCDLHTEIEFGQRH</sequence>
<keyword evidence="3" id="KW-1185">Reference proteome</keyword>
<feature type="region of interest" description="Disordered" evidence="1">
    <location>
        <begin position="412"/>
        <end position="438"/>
    </location>
</feature>
<evidence type="ECO:0000256" key="1">
    <source>
        <dbReference type="SAM" id="MobiDB-lite"/>
    </source>
</evidence>
<dbReference type="GeneID" id="37119692"/>
<dbReference type="AlphaFoldDB" id="A0A317UWR2"/>
<gene>
    <name evidence="2" type="ORF">BO94DRAFT_629321</name>
</gene>
<dbReference type="Proteomes" id="UP000246702">
    <property type="component" value="Unassembled WGS sequence"/>
</dbReference>
<organism evidence="2 3">
    <name type="scientific">Aspergillus sclerotioniger CBS 115572</name>
    <dbReference type="NCBI Taxonomy" id="1450535"/>
    <lineage>
        <taxon>Eukaryota</taxon>
        <taxon>Fungi</taxon>
        <taxon>Dikarya</taxon>
        <taxon>Ascomycota</taxon>
        <taxon>Pezizomycotina</taxon>
        <taxon>Eurotiomycetes</taxon>
        <taxon>Eurotiomycetidae</taxon>
        <taxon>Eurotiales</taxon>
        <taxon>Aspergillaceae</taxon>
        <taxon>Aspergillus</taxon>
        <taxon>Aspergillus subgen. Circumdati</taxon>
    </lineage>
</organism>
<proteinExistence type="predicted"/>
<dbReference type="STRING" id="1450535.A0A317UWR2"/>
<dbReference type="EMBL" id="MSFK01000065">
    <property type="protein sequence ID" value="PWY64967.1"/>
    <property type="molecule type" value="Genomic_DNA"/>
</dbReference>
<dbReference type="RefSeq" id="XP_025461342.1">
    <property type="nucleotide sequence ID" value="XM_025617549.1"/>
</dbReference>
<dbReference type="OrthoDB" id="5150743at2759"/>
<reference evidence="2 3" key="1">
    <citation type="submission" date="2016-12" db="EMBL/GenBank/DDBJ databases">
        <title>The genomes of Aspergillus section Nigri reveals drivers in fungal speciation.</title>
        <authorList>
            <consortium name="DOE Joint Genome Institute"/>
            <person name="Vesth T.C."/>
            <person name="Nybo J."/>
            <person name="Theobald S."/>
            <person name="Brandl J."/>
            <person name="Frisvad J.C."/>
            <person name="Nielsen K.F."/>
            <person name="Lyhne E.K."/>
            <person name="Kogle M.E."/>
            <person name="Kuo A."/>
            <person name="Riley R."/>
            <person name="Clum A."/>
            <person name="Nolan M."/>
            <person name="Lipzen A."/>
            <person name="Salamov A."/>
            <person name="Henrissat B."/>
            <person name="Wiebenga A."/>
            <person name="De Vries R.P."/>
            <person name="Grigoriev I.V."/>
            <person name="Mortensen U.H."/>
            <person name="Andersen M.R."/>
            <person name="Baker S.E."/>
        </authorList>
    </citation>
    <scope>NUCLEOTIDE SEQUENCE [LARGE SCALE GENOMIC DNA]</scope>
    <source>
        <strain evidence="2 3">CBS 115572</strain>
    </source>
</reference>
<comment type="caution">
    <text evidence="2">The sequence shown here is derived from an EMBL/GenBank/DDBJ whole genome shotgun (WGS) entry which is preliminary data.</text>
</comment>
<accession>A0A317UWR2</accession>